<proteinExistence type="predicted"/>
<protein>
    <submittedName>
        <fullName evidence="1">Uncharacterized protein</fullName>
    </submittedName>
</protein>
<sequence length="50" mass="5680">MKKMVGCCPYCKKAIGLEVEVSGVNIKEKKVNQKTYEFVKSSINEKEVKI</sequence>
<organism evidence="1">
    <name type="scientific">marine sediment metagenome</name>
    <dbReference type="NCBI Taxonomy" id="412755"/>
    <lineage>
        <taxon>unclassified sequences</taxon>
        <taxon>metagenomes</taxon>
        <taxon>ecological metagenomes</taxon>
    </lineage>
</organism>
<name>A0A0F9SV69_9ZZZZ</name>
<comment type="caution">
    <text evidence="1">The sequence shown here is derived from an EMBL/GenBank/DDBJ whole genome shotgun (WGS) entry which is preliminary data.</text>
</comment>
<dbReference type="AlphaFoldDB" id="A0A0F9SV69"/>
<evidence type="ECO:0000313" key="1">
    <source>
        <dbReference type="EMBL" id="KKN40771.1"/>
    </source>
</evidence>
<gene>
    <name evidence="1" type="ORF">LCGC14_0729870</name>
</gene>
<reference evidence="1" key="1">
    <citation type="journal article" date="2015" name="Nature">
        <title>Complex archaea that bridge the gap between prokaryotes and eukaryotes.</title>
        <authorList>
            <person name="Spang A."/>
            <person name="Saw J.H."/>
            <person name="Jorgensen S.L."/>
            <person name="Zaremba-Niedzwiedzka K."/>
            <person name="Martijn J."/>
            <person name="Lind A.E."/>
            <person name="van Eijk R."/>
            <person name="Schleper C."/>
            <person name="Guy L."/>
            <person name="Ettema T.J."/>
        </authorList>
    </citation>
    <scope>NUCLEOTIDE SEQUENCE</scope>
</reference>
<dbReference type="EMBL" id="LAZR01001685">
    <property type="protein sequence ID" value="KKN40771.1"/>
    <property type="molecule type" value="Genomic_DNA"/>
</dbReference>
<accession>A0A0F9SV69</accession>